<name>A0ABP6Z5G7_9ACTN</name>
<keyword evidence="3" id="KW-1185">Reference proteome</keyword>
<organism evidence="2 3">
    <name type="scientific">Streptomyces osmaniensis</name>
    <dbReference type="NCBI Taxonomy" id="593134"/>
    <lineage>
        <taxon>Bacteria</taxon>
        <taxon>Bacillati</taxon>
        <taxon>Actinomycetota</taxon>
        <taxon>Actinomycetes</taxon>
        <taxon>Kitasatosporales</taxon>
        <taxon>Streptomycetaceae</taxon>
        <taxon>Streptomyces</taxon>
    </lineage>
</organism>
<keyword evidence="1" id="KW-0175">Coiled coil</keyword>
<evidence type="ECO:0000256" key="1">
    <source>
        <dbReference type="SAM" id="Coils"/>
    </source>
</evidence>
<evidence type="ECO:0008006" key="4">
    <source>
        <dbReference type="Google" id="ProtNLM"/>
    </source>
</evidence>
<protein>
    <recommendedName>
        <fullName evidence="4">Transposase</fullName>
    </recommendedName>
</protein>
<dbReference type="Proteomes" id="UP001500707">
    <property type="component" value="Unassembled WGS sequence"/>
</dbReference>
<feature type="coiled-coil region" evidence="1">
    <location>
        <begin position="6"/>
        <end position="40"/>
    </location>
</feature>
<dbReference type="EMBL" id="BAABCE010000063">
    <property type="protein sequence ID" value="GAA3598655.1"/>
    <property type="molecule type" value="Genomic_DNA"/>
</dbReference>
<sequence>MSEPAREELQAEIAALRTELKQARKQNTMLAEERSILRKATKFFATEMTC</sequence>
<comment type="caution">
    <text evidence="2">The sequence shown here is derived from an EMBL/GenBank/DDBJ whole genome shotgun (WGS) entry which is preliminary data.</text>
</comment>
<reference evidence="3" key="1">
    <citation type="journal article" date="2019" name="Int. J. Syst. Evol. Microbiol.">
        <title>The Global Catalogue of Microorganisms (GCM) 10K type strain sequencing project: providing services to taxonomists for standard genome sequencing and annotation.</title>
        <authorList>
            <consortium name="The Broad Institute Genomics Platform"/>
            <consortium name="The Broad Institute Genome Sequencing Center for Infectious Disease"/>
            <person name="Wu L."/>
            <person name="Ma J."/>
        </authorList>
    </citation>
    <scope>NUCLEOTIDE SEQUENCE [LARGE SCALE GENOMIC DNA]</scope>
    <source>
        <strain evidence="3">JCM 17656</strain>
    </source>
</reference>
<gene>
    <name evidence="2" type="ORF">GCM10022295_93300</name>
</gene>
<proteinExistence type="predicted"/>
<evidence type="ECO:0000313" key="3">
    <source>
        <dbReference type="Proteomes" id="UP001500707"/>
    </source>
</evidence>
<evidence type="ECO:0000313" key="2">
    <source>
        <dbReference type="EMBL" id="GAA3598655.1"/>
    </source>
</evidence>
<accession>A0ABP6Z5G7</accession>
<dbReference type="RefSeq" id="WP_346186884.1">
    <property type="nucleotide sequence ID" value="NZ_BAABCE010000063.1"/>
</dbReference>